<feature type="compositionally biased region" description="Polar residues" evidence="1">
    <location>
        <begin position="476"/>
        <end position="497"/>
    </location>
</feature>
<dbReference type="Proteomes" id="UP000675881">
    <property type="component" value="Chromosome 8"/>
</dbReference>
<feature type="compositionally biased region" description="Low complexity" evidence="1">
    <location>
        <begin position="394"/>
        <end position="413"/>
    </location>
</feature>
<gene>
    <name evidence="3" type="ORF">LSAA_13685</name>
</gene>
<feature type="chain" id="PRO_5043523509" evidence="2">
    <location>
        <begin position="20"/>
        <end position="566"/>
    </location>
</feature>
<feature type="compositionally biased region" description="Low complexity" evidence="1">
    <location>
        <begin position="425"/>
        <end position="442"/>
    </location>
</feature>
<feature type="region of interest" description="Disordered" evidence="1">
    <location>
        <begin position="476"/>
        <end position="500"/>
    </location>
</feature>
<feature type="region of interest" description="Disordered" evidence="1">
    <location>
        <begin position="351"/>
        <end position="449"/>
    </location>
</feature>
<dbReference type="AlphaFoldDB" id="A0A7R8HDA0"/>
<evidence type="ECO:0000256" key="2">
    <source>
        <dbReference type="SAM" id="SignalP"/>
    </source>
</evidence>
<evidence type="ECO:0000256" key="1">
    <source>
        <dbReference type="SAM" id="MobiDB-lite"/>
    </source>
</evidence>
<keyword evidence="2" id="KW-0732">Signal</keyword>
<dbReference type="OrthoDB" id="10566182at2759"/>
<keyword evidence="4" id="KW-1185">Reference proteome</keyword>
<protein>
    <submittedName>
        <fullName evidence="3">(salmon louse) hypothetical protein</fullName>
    </submittedName>
</protein>
<organism evidence="3 4">
    <name type="scientific">Lepeophtheirus salmonis</name>
    <name type="common">Salmon louse</name>
    <name type="synonym">Caligus salmonis</name>
    <dbReference type="NCBI Taxonomy" id="72036"/>
    <lineage>
        <taxon>Eukaryota</taxon>
        <taxon>Metazoa</taxon>
        <taxon>Ecdysozoa</taxon>
        <taxon>Arthropoda</taxon>
        <taxon>Crustacea</taxon>
        <taxon>Multicrustacea</taxon>
        <taxon>Hexanauplia</taxon>
        <taxon>Copepoda</taxon>
        <taxon>Siphonostomatoida</taxon>
        <taxon>Caligidae</taxon>
        <taxon>Lepeophtheirus</taxon>
    </lineage>
</organism>
<feature type="compositionally biased region" description="Polar residues" evidence="1">
    <location>
        <begin position="355"/>
        <end position="365"/>
    </location>
</feature>
<sequence>MRTLIKIFSLALWTHFSKGSEYSARLTTKDLALISSASSTSITLNEDPSRKCVLEYRCPDCKATDLSFVPQFDNACDDHHLKDCQLQFRIVPFQRRLRACRREKQRVCNEVCHGCPEFCDYNKLYWCEDEYKIQTKVTESQVCEEGNSCESKIRQRVKTDELSSKRACYEKVIGKVCAPLNCKFVDMEEDCYYSNSTIEIKLTRQICNVCEPSLIKSRTKVSTICSSNRLANSLNQCLNEGKWVKRCFNQLNPQARTSIDYNFLQELVQKSSEPVYDLLARDDFLIVNSRRTGPQNSRAFVTVTPQSLINEDKIQEILQNERTLLDEFEDDRRTRTQNEVPIKIDITLEMKKSSSRSNGLQPDNQSYDYNNNDHSHNNNDHHHNNNDHHHYNNDHCTQQQRPLPQQQQPPWLQNKAESYIRSHQSSTPTPITSTTTTTTSPIDPDRSSRDLHHNALTQIQLCLRDHSFCNTNNIMGTTDKSSSEDLVTTETSRSSKLTPGDVARSCVRNGSCGNIFNTQTSTNAIISIHPRPPVVKKLTVEEKIQRCFISRHLLIETTTTPNSFRK</sequence>
<proteinExistence type="predicted"/>
<accession>A0A7R8HDA0</accession>
<dbReference type="EMBL" id="HG994587">
    <property type="protein sequence ID" value="CAF3022487.1"/>
    <property type="molecule type" value="Genomic_DNA"/>
</dbReference>
<evidence type="ECO:0000313" key="3">
    <source>
        <dbReference type="EMBL" id="CAF3022487.1"/>
    </source>
</evidence>
<feature type="compositionally biased region" description="Basic and acidic residues" evidence="1">
    <location>
        <begin position="371"/>
        <end position="393"/>
    </location>
</feature>
<evidence type="ECO:0000313" key="4">
    <source>
        <dbReference type="Proteomes" id="UP000675881"/>
    </source>
</evidence>
<name>A0A7R8HDA0_LEPSM</name>
<reference evidence="3" key="1">
    <citation type="submission" date="2021-02" db="EMBL/GenBank/DDBJ databases">
        <authorList>
            <person name="Bekaert M."/>
        </authorList>
    </citation>
    <scope>NUCLEOTIDE SEQUENCE</scope>
    <source>
        <strain evidence="3">IoA-00</strain>
    </source>
</reference>
<feature type="signal peptide" evidence="2">
    <location>
        <begin position="1"/>
        <end position="19"/>
    </location>
</feature>